<evidence type="ECO:0000313" key="2">
    <source>
        <dbReference type="EMBL" id="MXO69392.1"/>
    </source>
</evidence>
<keyword evidence="1" id="KW-1133">Transmembrane helix</keyword>
<evidence type="ECO:0008006" key="4">
    <source>
        <dbReference type="Google" id="ProtNLM"/>
    </source>
</evidence>
<gene>
    <name evidence="2" type="ORF">GRI72_11210</name>
</gene>
<protein>
    <recommendedName>
        <fullName evidence="4">GlsB/YeaQ/YmgE family stress response membrane protein</fullName>
    </recommendedName>
</protein>
<accession>A0ABW9V0Y7</accession>
<organism evidence="2 3">
    <name type="scientific">Pelagerythrobacter marinus</name>
    <dbReference type="NCBI Taxonomy" id="538382"/>
    <lineage>
        <taxon>Bacteria</taxon>
        <taxon>Pseudomonadati</taxon>
        <taxon>Pseudomonadota</taxon>
        <taxon>Alphaproteobacteria</taxon>
        <taxon>Sphingomonadales</taxon>
        <taxon>Erythrobacteraceae</taxon>
        <taxon>Pelagerythrobacter</taxon>
    </lineage>
</organism>
<keyword evidence="3" id="KW-1185">Reference proteome</keyword>
<evidence type="ECO:0000313" key="3">
    <source>
        <dbReference type="Proteomes" id="UP000444401"/>
    </source>
</evidence>
<dbReference type="Proteomes" id="UP000444401">
    <property type="component" value="Unassembled WGS sequence"/>
</dbReference>
<proteinExistence type="predicted"/>
<evidence type="ECO:0000256" key="1">
    <source>
        <dbReference type="SAM" id="Phobius"/>
    </source>
</evidence>
<dbReference type="RefSeq" id="WP_160734019.1">
    <property type="nucleotide sequence ID" value="NZ_WTYO01000005.1"/>
</dbReference>
<sequence>MGLLTFLVIGALLGWLAAVVMRVEDGPRVVANLAAGGAGAAIAGWVANRGSVLYGITALSIPVAIGGALLTLAIVSWIRSRRDGA</sequence>
<feature type="transmembrane region" description="Helical" evidence="1">
    <location>
        <begin position="6"/>
        <end position="23"/>
    </location>
</feature>
<feature type="transmembrane region" description="Helical" evidence="1">
    <location>
        <begin position="30"/>
        <end position="47"/>
    </location>
</feature>
<name>A0ABW9V0Y7_9SPHN</name>
<comment type="caution">
    <text evidence="2">The sequence shown here is derived from an EMBL/GenBank/DDBJ whole genome shotgun (WGS) entry which is preliminary data.</text>
</comment>
<dbReference type="EMBL" id="WTYO01000005">
    <property type="protein sequence ID" value="MXO69392.1"/>
    <property type="molecule type" value="Genomic_DNA"/>
</dbReference>
<feature type="transmembrane region" description="Helical" evidence="1">
    <location>
        <begin position="53"/>
        <end position="78"/>
    </location>
</feature>
<reference evidence="2 3" key="1">
    <citation type="submission" date="2019-12" db="EMBL/GenBank/DDBJ databases">
        <title>Genomic-based taxomic classification of the family Erythrobacteraceae.</title>
        <authorList>
            <person name="Xu L."/>
        </authorList>
    </citation>
    <scope>NUCLEOTIDE SEQUENCE [LARGE SCALE GENOMIC DNA]</scope>
    <source>
        <strain evidence="2 3">H32</strain>
    </source>
</reference>
<keyword evidence="1" id="KW-0812">Transmembrane</keyword>
<keyword evidence="1" id="KW-0472">Membrane</keyword>